<dbReference type="SUPFAM" id="SSF52210">
    <property type="entry name" value="Succinyl-CoA synthetase domains"/>
    <property type="match status" value="1"/>
</dbReference>
<dbReference type="InterPro" id="IPR011761">
    <property type="entry name" value="ATP-grasp"/>
</dbReference>
<evidence type="ECO:0000259" key="7">
    <source>
        <dbReference type="PROSITE" id="PS50975"/>
    </source>
</evidence>
<dbReference type="RefSeq" id="WP_052563544.1">
    <property type="nucleotide sequence ID" value="NZ_BAFN01000001.1"/>
</dbReference>
<dbReference type="InterPro" id="IPR017866">
    <property type="entry name" value="Succ-CoA_synthase_bsu_CS"/>
</dbReference>
<dbReference type="InterPro" id="IPR005811">
    <property type="entry name" value="SUCC_ACL_C"/>
</dbReference>
<dbReference type="InterPro" id="IPR016102">
    <property type="entry name" value="Succinyl-CoA_synth-like"/>
</dbReference>
<feature type="binding site" evidence="5">
    <location>
        <position position="107"/>
    </location>
    <ligand>
        <name>ATP</name>
        <dbReference type="ChEBI" id="CHEBI:30616"/>
    </ligand>
</feature>
<comment type="function">
    <text evidence="5">Succinyl-CoA synthetase functions in the citric acid cycle (TCA), coupling the hydrolysis of succinyl-CoA to the synthesis of either ATP or GTP and thus represents the only step of substrate-level phosphorylation in the TCA. The beta subunit provides nucleotide specificity of the enzyme and binds the substrate succinate, while the binding sites for coenzyme A and phosphate are found in the alpha subunit.</text>
</comment>
<keyword evidence="9" id="KW-1185">Reference proteome</keyword>
<dbReference type="Gene3D" id="3.30.470.20">
    <property type="entry name" value="ATP-grasp fold, B domain"/>
    <property type="match status" value="1"/>
</dbReference>
<organism evidence="8 9">
    <name type="scientific">Candidatus Brocadia sinica JPN1</name>
    <dbReference type="NCBI Taxonomy" id="1197129"/>
    <lineage>
        <taxon>Bacteria</taxon>
        <taxon>Pseudomonadati</taxon>
        <taxon>Planctomycetota</taxon>
        <taxon>Candidatus Brocadiia</taxon>
        <taxon>Candidatus Brocadiales</taxon>
        <taxon>Candidatus Brocadiaceae</taxon>
        <taxon>Candidatus Brocadia</taxon>
    </lineage>
</organism>
<keyword evidence="3 5" id="KW-0547">Nucleotide-binding</keyword>
<evidence type="ECO:0000256" key="4">
    <source>
        <dbReference type="ARBA" id="ARBA00022842"/>
    </source>
</evidence>
<dbReference type="PROSITE" id="PS01217">
    <property type="entry name" value="SUCCINYL_COA_LIG_3"/>
    <property type="match status" value="1"/>
</dbReference>
<accession>A0ABQ0JXN4</accession>
<comment type="cofactor">
    <cofactor evidence="5">
        <name>Mg(2+)</name>
        <dbReference type="ChEBI" id="CHEBI:18420"/>
    </cofactor>
    <text evidence="5">Binds 1 Mg(2+) ion per subunit.</text>
</comment>
<dbReference type="InterPro" id="IPR005809">
    <property type="entry name" value="Succ_CoA_ligase-like_bsu"/>
</dbReference>
<keyword evidence="1 5" id="KW-0436">Ligase</keyword>
<dbReference type="NCBIfam" id="NF001913">
    <property type="entry name" value="PRK00696.1"/>
    <property type="match status" value="1"/>
</dbReference>
<feature type="binding site" evidence="5">
    <location>
        <position position="99"/>
    </location>
    <ligand>
        <name>ATP</name>
        <dbReference type="ChEBI" id="CHEBI:30616"/>
    </ligand>
</feature>
<protein>
    <recommendedName>
        <fullName evidence="5">Succinate--CoA ligase [ADP-forming] subunit beta</fullName>
        <ecNumber evidence="5">6.2.1.5</ecNumber>
    </recommendedName>
    <alternativeName>
        <fullName evidence="5">Succinyl-CoA synthetase subunit beta</fullName>
        <shortName evidence="5">SCS-beta</shortName>
    </alternativeName>
</protein>
<dbReference type="NCBIfam" id="TIGR01016">
    <property type="entry name" value="sucCoAbeta"/>
    <property type="match status" value="1"/>
</dbReference>
<feature type="binding site" evidence="5">
    <location>
        <position position="264"/>
    </location>
    <ligand>
        <name>substrate</name>
        <note>ligand shared with subunit alpha</note>
    </ligand>
</feature>
<evidence type="ECO:0000256" key="6">
    <source>
        <dbReference type="PROSITE-ProRule" id="PRU00409"/>
    </source>
</evidence>
<dbReference type="SUPFAM" id="SSF56059">
    <property type="entry name" value="Glutathione synthetase ATP-binding domain-like"/>
    <property type="match status" value="1"/>
</dbReference>
<dbReference type="Pfam" id="PF00549">
    <property type="entry name" value="Ligase_CoA"/>
    <property type="match status" value="1"/>
</dbReference>
<dbReference type="PROSITE" id="PS50975">
    <property type="entry name" value="ATP_GRASP"/>
    <property type="match status" value="1"/>
</dbReference>
<dbReference type="Gene3D" id="3.40.50.261">
    <property type="entry name" value="Succinyl-CoA synthetase domains"/>
    <property type="match status" value="1"/>
</dbReference>
<feature type="binding site" evidence="5">
    <location>
        <begin position="53"/>
        <end position="55"/>
    </location>
    <ligand>
        <name>ATP</name>
        <dbReference type="ChEBI" id="CHEBI:30616"/>
    </ligand>
</feature>
<dbReference type="EMBL" id="BAFN01000001">
    <property type="protein sequence ID" value="GAN33507.1"/>
    <property type="molecule type" value="Genomic_DNA"/>
</dbReference>
<feature type="binding site" evidence="5">
    <location>
        <position position="199"/>
    </location>
    <ligand>
        <name>Mg(2+)</name>
        <dbReference type="ChEBI" id="CHEBI:18420"/>
    </ligand>
</feature>
<name>A0ABQ0JXN4_9BACT</name>
<evidence type="ECO:0000313" key="8">
    <source>
        <dbReference type="EMBL" id="GAN33507.1"/>
    </source>
</evidence>
<evidence type="ECO:0000256" key="2">
    <source>
        <dbReference type="ARBA" id="ARBA00022723"/>
    </source>
</evidence>
<dbReference type="Gene3D" id="3.30.1490.20">
    <property type="entry name" value="ATP-grasp fold, A domain"/>
    <property type="match status" value="1"/>
</dbReference>
<reference evidence="9" key="1">
    <citation type="journal article" date="2015" name="Genome Announc.">
        <title>Draft Genome Sequence of an Anaerobic Ammonium-Oxidizing Bacterium, "Candidatus Brocadia sinica".</title>
        <authorList>
            <person name="Oshiki M."/>
            <person name="Shinyako-Hata K."/>
            <person name="Satoh H."/>
            <person name="Okabe S."/>
        </authorList>
    </citation>
    <scope>NUCLEOTIDE SEQUENCE [LARGE SCALE GENOMIC DNA]</scope>
    <source>
        <strain evidence="9">JPN1</strain>
    </source>
</reference>
<dbReference type="InterPro" id="IPR013815">
    <property type="entry name" value="ATP_grasp_subdomain_1"/>
</dbReference>
<dbReference type="EC" id="6.2.1.5" evidence="5"/>
<dbReference type="InterPro" id="IPR013650">
    <property type="entry name" value="ATP-grasp_succ-CoA_synth-type"/>
</dbReference>
<dbReference type="Pfam" id="PF08442">
    <property type="entry name" value="ATP-grasp_2"/>
    <property type="match status" value="1"/>
</dbReference>
<proteinExistence type="inferred from homology"/>
<feature type="binding site" evidence="5">
    <location>
        <position position="213"/>
    </location>
    <ligand>
        <name>Mg(2+)</name>
        <dbReference type="ChEBI" id="CHEBI:18420"/>
    </ligand>
</feature>
<dbReference type="Proteomes" id="UP000032309">
    <property type="component" value="Unassembled WGS sequence"/>
</dbReference>
<evidence type="ECO:0000256" key="5">
    <source>
        <dbReference type="HAMAP-Rule" id="MF_00558"/>
    </source>
</evidence>
<feature type="binding site" evidence="5">
    <location>
        <position position="102"/>
    </location>
    <ligand>
        <name>ATP</name>
        <dbReference type="ChEBI" id="CHEBI:30616"/>
    </ligand>
</feature>
<comment type="similarity">
    <text evidence="5">Belongs to the succinate/malate CoA ligase beta subunit family.</text>
</comment>
<dbReference type="PANTHER" id="PTHR11815">
    <property type="entry name" value="SUCCINYL-COA SYNTHETASE BETA CHAIN"/>
    <property type="match status" value="1"/>
</dbReference>
<evidence type="ECO:0000256" key="1">
    <source>
        <dbReference type="ARBA" id="ARBA00022598"/>
    </source>
</evidence>
<comment type="pathway">
    <text evidence="5">Carbohydrate metabolism; tricarboxylic acid cycle; succinate from succinyl-CoA (ligase route): step 1/1.</text>
</comment>
<keyword evidence="5 6" id="KW-0067">ATP-binding</keyword>
<comment type="catalytic activity">
    <reaction evidence="5">
        <text>succinate + ATP + CoA = succinyl-CoA + ADP + phosphate</text>
        <dbReference type="Rhea" id="RHEA:17661"/>
        <dbReference type="ChEBI" id="CHEBI:30031"/>
        <dbReference type="ChEBI" id="CHEBI:30616"/>
        <dbReference type="ChEBI" id="CHEBI:43474"/>
        <dbReference type="ChEBI" id="CHEBI:57287"/>
        <dbReference type="ChEBI" id="CHEBI:57292"/>
        <dbReference type="ChEBI" id="CHEBI:456216"/>
        <dbReference type="EC" id="6.2.1.5"/>
    </reaction>
</comment>
<dbReference type="PIRSF" id="PIRSF001554">
    <property type="entry name" value="SucCS_beta"/>
    <property type="match status" value="1"/>
</dbReference>
<evidence type="ECO:0000313" key="9">
    <source>
        <dbReference type="Proteomes" id="UP000032309"/>
    </source>
</evidence>
<dbReference type="HAMAP" id="MF_00558">
    <property type="entry name" value="Succ_CoA_beta"/>
    <property type="match status" value="1"/>
</dbReference>
<comment type="catalytic activity">
    <reaction evidence="5">
        <text>GTP + succinate + CoA = succinyl-CoA + GDP + phosphate</text>
        <dbReference type="Rhea" id="RHEA:22120"/>
        <dbReference type="ChEBI" id="CHEBI:30031"/>
        <dbReference type="ChEBI" id="CHEBI:37565"/>
        <dbReference type="ChEBI" id="CHEBI:43474"/>
        <dbReference type="ChEBI" id="CHEBI:57287"/>
        <dbReference type="ChEBI" id="CHEBI:57292"/>
        <dbReference type="ChEBI" id="CHEBI:58189"/>
    </reaction>
</comment>
<sequence length="390" mass="42253">MKLYEFQAKNILKTYGVCVPRGKAISKGNDASTIFREIGCNRCVVKAQVLAGGRGKSGGIQFVNTPEEAQACVTGMLGTHLVTRQTDQSGAEIKYVLVEEAVSIKKELYLAITIDRSLCKPMLIASAEGGVEIEEVAKRTPAKIIKEPIDIFFGIPPFQARRIASQLNISGALSTKLNNLIMNLFRAFTENDCSLLEINPFAVTTDGEVYALDAKMDIDDNALYRHPEFDQFISYQDVSPAEALARKYRLSYISLDGNIGCLVNGAGLAMATMDIVKLHGGEPANFLDVGGDASLEQVTQAFKIILSDPKVKAVLINIFGGIMKCDIIASGIIQAIKEVGIRIPLVVRLEGTNVEMARKILDNSGLSILSAKDMKEAASMVVKASKENTK</sequence>
<comment type="caution">
    <text evidence="8">The sequence shown here is derived from an EMBL/GenBank/DDBJ whole genome shotgun (WGS) entry which is preliminary data.</text>
</comment>
<feature type="binding site" evidence="5">
    <location>
        <position position="46"/>
    </location>
    <ligand>
        <name>ATP</name>
        <dbReference type="ChEBI" id="CHEBI:30616"/>
    </ligand>
</feature>
<gene>
    <name evidence="5" type="primary">sucC</name>
    <name evidence="8" type="ORF">BROSI_A2032</name>
</gene>
<keyword evidence="5" id="KW-0816">Tricarboxylic acid cycle</keyword>
<evidence type="ECO:0000256" key="3">
    <source>
        <dbReference type="ARBA" id="ARBA00022741"/>
    </source>
</evidence>
<keyword evidence="4 5" id="KW-0460">Magnesium</keyword>
<keyword evidence="2 5" id="KW-0479">Metal-binding</keyword>
<feature type="binding site" evidence="5">
    <location>
        <begin position="321"/>
        <end position="323"/>
    </location>
    <ligand>
        <name>substrate</name>
        <note>ligand shared with subunit alpha</note>
    </ligand>
</feature>
<dbReference type="PANTHER" id="PTHR11815:SF10">
    <property type="entry name" value="SUCCINATE--COA LIGASE [GDP-FORMING] SUBUNIT BETA, MITOCHONDRIAL"/>
    <property type="match status" value="1"/>
</dbReference>
<comment type="subunit">
    <text evidence="5">Heterotetramer of two alpha and two beta subunits.</text>
</comment>
<feature type="domain" description="ATP-grasp" evidence="7">
    <location>
        <begin position="9"/>
        <end position="249"/>
    </location>
</feature>